<accession>A0A7W5GPQ4</accession>
<keyword evidence="8" id="KW-0411">Iron-sulfur</keyword>
<keyword evidence="6" id="KW-0560">Oxidoreductase</keyword>
<keyword evidence="5" id="KW-0732">Signal</keyword>
<evidence type="ECO:0000256" key="6">
    <source>
        <dbReference type="ARBA" id="ARBA00023002"/>
    </source>
</evidence>
<dbReference type="SUPFAM" id="SSF53706">
    <property type="entry name" value="Formate dehydrogenase/DMSO reductase, domains 1-3"/>
    <property type="match status" value="1"/>
</dbReference>
<dbReference type="Proteomes" id="UP000530850">
    <property type="component" value="Unassembled WGS sequence"/>
</dbReference>
<dbReference type="Pfam" id="PF01568">
    <property type="entry name" value="Molydop_binding"/>
    <property type="match status" value="1"/>
</dbReference>
<dbReference type="Pfam" id="PF00384">
    <property type="entry name" value="Molybdopterin"/>
    <property type="match status" value="1"/>
</dbReference>
<dbReference type="SMART" id="SM00926">
    <property type="entry name" value="Molybdop_Fe4S4"/>
    <property type="match status" value="1"/>
</dbReference>
<evidence type="ECO:0000256" key="2">
    <source>
        <dbReference type="ARBA" id="ARBA00010312"/>
    </source>
</evidence>
<dbReference type="InterPro" id="IPR027467">
    <property type="entry name" value="MopterinOxRdtase_cofactor_BS"/>
</dbReference>
<dbReference type="InterPro" id="IPR006656">
    <property type="entry name" value="Mopterin_OxRdtase"/>
</dbReference>
<evidence type="ECO:0000256" key="7">
    <source>
        <dbReference type="ARBA" id="ARBA00023004"/>
    </source>
</evidence>
<dbReference type="Pfam" id="PF04879">
    <property type="entry name" value="Molybdop_Fe4S4"/>
    <property type="match status" value="1"/>
</dbReference>
<keyword evidence="7" id="KW-0408">Iron</keyword>
<name>A0A7W5GPQ4_9ACTN</name>
<dbReference type="InterPro" id="IPR009010">
    <property type="entry name" value="Asp_de-COase-like_dom_sf"/>
</dbReference>
<dbReference type="GO" id="GO:0046872">
    <property type="term" value="F:metal ion binding"/>
    <property type="evidence" value="ECO:0007669"/>
    <property type="project" value="UniProtKB-KW"/>
</dbReference>
<dbReference type="InterPro" id="IPR006657">
    <property type="entry name" value="MoPterin_dinucl-bd_dom"/>
</dbReference>
<dbReference type="EMBL" id="JACHYA010000003">
    <property type="protein sequence ID" value="MBB3171407.1"/>
    <property type="molecule type" value="Genomic_DNA"/>
</dbReference>
<reference evidence="10 11" key="1">
    <citation type="submission" date="2020-08" db="EMBL/GenBank/DDBJ databases">
        <title>Sequencing the genomes of 1000 actinobacteria strains.</title>
        <authorList>
            <person name="Klenk H.-P."/>
        </authorList>
    </citation>
    <scope>NUCLEOTIDE SEQUENCE [LARGE SCALE GENOMIC DNA]</scope>
    <source>
        <strain evidence="10 11">DSM 22242</strain>
    </source>
</reference>
<dbReference type="Gene3D" id="3.40.50.740">
    <property type="match status" value="2"/>
</dbReference>
<dbReference type="GO" id="GO:0043546">
    <property type="term" value="F:molybdopterin cofactor binding"/>
    <property type="evidence" value="ECO:0007669"/>
    <property type="project" value="InterPro"/>
</dbReference>
<dbReference type="PROSITE" id="PS00551">
    <property type="entry name" value="MOLYBDOPTERIN_PROK_1"/>
    <property type="match status" value="1"/>
</dbReference>
<protein>
    <submittedName>
        <fullName evidence="10">Molybdopterin-containing oxidoreductase family molybdopterin binding subunit</fullName>
    </submittedName>
</protein>
<keyword evidence="4" id="KW-0479">Metal-binding</keyword>
<comment type="similarity">
    <text evidence="2">Belongs to the prokaryotic molybdopterin-containing oxidoreductase family.</text>
</comment>
<dbReference type="GO" id="GO:0051539">
    <property type="term" value="F:4 iron, 4 sulfur cluster binding"/>
    <property type="evidence" value="ECO:0007669"/>
    <property type="project" value="UniProtKB-KW"/>
</dbReference>
<comment type="cofactor">
    <cofactor evidence="1">
        <name>[4Fe-4S] cluster</name>
        <dbReference type="ChEBI" id="CHEBI:49883"/>
    </cofactor>
</comment>
<keyword evidence="3" id="KW-0004">4Fe-4S</keyword>
<evidence type="ECO:0000256" key="1">
    <source>
        <dbReference type="ARBA" id="ARBA00001966"/>
    </source>
</evidence>
<evidence type="ECO:0000256" key="5">
    <source>
        <dbReference type="ARBA" id="ARBA00022729"/>
    </source>
</evidence>
<evidence type="ECO:0000256" key="8">
    <source>
        <dbReference type="ARBA" id="ARBA00023014"/>
    </source>
</evidence>
<dbReference type="InterPro" id="IPR006311">
    <property type="entry name" value="TAT_signal"/>
</dbReference>
<dbReference type="GO" id="GO:0016491">
    <property type="term" value="F:oxidoreductase activity"/>
    <property type="evidence" value="ECO:0007669"/>
    <property type="project" value="UniProtKB-KW"/>
</dbReference>
<dbReference type="InterPro" id="IPR050612">
    <property type="entry name" value="Prok_Mopterin_Oxidored"/>
</dbReference>
<dbReference type="SUPFAM" id="SSF50692">
    <property type="entry name" value="ADC-like"/>
    <property type="match status" value="1"/>
</dbReference>
<dbReference type="Pfam" id="PF10518">
    <property type="entry name" value="TAT_signal"/>
    <property type="match status" value="1"/>
</dbReference>
<sequence>MTDLKSPKPGISRRSFLKATGAAAGAAALAGGGTLTALAEGGVQSQGGDKIGYSVCRGNCGSRCPMKVEVREGKVVRTSAAVLEEQDNADQRRICVKGLTQPQRVYDPDRIKYPMRRVEGTERGEGQWERVSWDDAMDEVASKMKAAFDNYGPTSVALWNSFACTGLVNGSGKGSVSYGRFLSRTGATILGPGADYAQMYLFYGALTLIFGNSGPDVPNARTIFVWGASPTDAYVQDWQFVCRAREGGTKLITIDPQFTAAAAKSDLYVPIRPGTDGAMMLAMANYIIDNGLMNEAHMKTVTVSPYLIKEDGQYAHLSDAGVAPVEMANPLTGEPMLVDPFLVWDNATGTYAAADAAADPALEGSYEVNGIPVRTVFDLTKEKIKEYTPAVAAEICDVPQETIEELARVYATEGPVYIHTNQGLGHHVNSHHNYKNLVLLASMTGNIGVPGGSLGHASLGFRSFPYNPAPMVAGDAQNLDICGMYLPDIMETKKWGDQPLDIQFLWMANGNMLCNESGRLELIEAVKKVPFVVCVDCTMTDSANYADIILPVPHAFEVEDIASLPFVPYFPYQPRLVEPLYECRTDFAILVDLANRMGITDLYDKTEEEYLHELLDTEANVANGASYNDLKEKMLVRLYDTSAVPDVDTTFMFTAPGRLSYYMDNPMPRNYVGQEIAEFERYPYYTHANEAYWENPMRDKYPLFGLGQHEKYHVHSQIAFTPWLREIEPEPMLKINSKDAEARGISQGDYVRAYNDHGSVVLRAKVTPGIKEGVVSIPHGWRADQFKEGHAQDLTNRFMNDFCSNSAFYDFLCEVERYEGSVE</sequence>
<dbReference type="InterPro" id="IPR019546">
    <property type="entry name" value="TAT_signal_bac_arc"/>
</dbReference>
<dbReference type="AlphaFoldDB" id="A0A7W5GPQ4"/>
<evidence type="ECO:0000259" key="9">
    <source>
        <dbReference type="PROSITE" id="PS51669"/>
    </source>
</evidence>
<dbReference type="PANTHER" id="PTHR43742:SF6">
    <property type="entry name" value="OXIDOREDUCTASE YYAE-RELATED"/>
    <property type="match status" value="1"/>
</dbReference>
<feature type="domain" description="4Fe-4S Mo/W bis-MGD-type" evidence="9">
    <location>
        <begin position="49"/>
        <end position="109"/>
    </location>
</feature>
<organism evidence="10 11">
    <name type="scientific">Parvibacter caecicola</name>
    <dbReference type="NCBI Taxonomy" id="747645"/>
    <lineage>
        <taxon>Bacteria</taxon>
        <taxon>Bacillati</taxon>
        <taxon>Actinomycetota</taxon>
        <taxon>Coriobacteriia</taxon>
        <taxon>Coriobacteriales</taxon>
        <taxon>Coriobacteriaceae</taxon>
        <taxon>Parvibacter</taxon>
    </lineage>
</organism>
<dbReference type="NCBIfam" id="TIGR01409">
    <property type="entry name" value="TAT_signal_seq"/>
    <property type="match status" value="1"/>
</dbReference>
<dbReference type="GeneID" id="93357609"/>
<dbReference type="PROSITE" id="PS51669">
    <property type="entry name" value="4FE4S_MOW_BIS_MGD"/>
    <property type="match status" value="1"/>
</dbReference>
<gene>
    <name evidence="10" type="ORF">FHR31_001225</name>
</gene>
<comment type="caution">
    <text evidence="10">The sequence shown here is derived from an EMBL/GenBank/DDBJ whole genome shotgun (WGS) entry which is preliminary data.</text>
</comment>
<dbReference type="Gene3D" id="2.40.40.20">
    <property type="match status" value="1"/>
</dbReference>
<dbReference type="RefSeq" id="WP_123186284.1">
    <property type="nucleotide sequence ID" value="NZ_JACHYA010000003.1"/>
</dbReference>
<evidence type="ECO:0000313" key="10">
    <source>
        <dbReference type="EMBL" id="MBB3171407.1"/>
    </source>
</evidence>
<dbReference type="PROSITE" id="PS51318">
    <property type="entry name" value="TAT"/>
    <property type="match status" value="1"/>
</dbReference>
<dbReference type="PANTHER" id="PTHR43742">
    <property type="entry name" value="TRIMETHYLAMINE-N-OXIDE REDUCTASE"/>
    <property type="match status" value="1"/>
</dbReference>
<proteinExistence type="inferred from homology"/>
<dbReference type="InterPro" id="IPR006963">
    <property type="entry name" value="Mopterin_OxRdtase_4Fe-4S_dom"/>
</dbReference>
<evidence type="ECO:0000313" key="11">
    <source>
        <dbReference type="Proteomes" id="UP000530850"/>
    </source>
</evidence>
<evidence type="ECO:0000256" key="4">
    <source>
        <dbReference type="ARBA" id="ARBA00022723"/>
    </source>
</evidence>
<dbReference type="Gene3D" id="2.20.25.90">
    <property type="entry name" value="ADC-like domains"/>
    <property type="match status" value="1"/>
</dbReference>
<dbReference type="Gene3D" id="3.40.228.10">
    <property type="entry name" value="Dimethylsulfoxide Reductase, domain 2"/>
    <property type="match status" value="1"/>
</dbReference>
<evidence type="ECO:0000256" key="3">
    <source>
        <dbReference type="ARBA" id="ARBA00022485"/>
    </source>
</evidence>